<reference evidence="2" key="1">
    <citation type="journal article" date="2019" name="Int. J. Syst. Evol. Microbiol.">
        <title>The Global Catalogue of Microorganisms (GCM) 10K type strain sequencing project: providing services to taxonomists for standard genome sequencing and annotation.</title>
        <authorList>
            <consortium name="The Broad Institute Genomics Platform"/>
            <consortium name="The Broad Institute Genome Sequencing Center for Infectious Disease"/>
            <person name="Wu L."/>
            <person name="Ma J."/>
        </authorList>
    </citation>
    <scope>NUCLEOTIDE SEQUENCE [LARGE SCALE GENOMIC DNA]</scope>
    <source>
        <strain evidence="2">CGMCC 1.15461</strain>
    </source>
</reference>
<proteinExistence type="predicted"/>
<evidence type="ECO:0000313" key="2">
    <source>
        <dbReference type="Proteomes" id="UP000615760"/>
    </source>
</evidence>
<evidence type="ECO:0000313" key="1">
    <source>
        <dbReference type="EMBL" id="GGB67113.1"/>
    </source>
</evidence>
<organism evidence="1 2">
    <name type="scientific">Flavobacterium suaedae</name>
    <dbReference type="NCBI Taxonomy" id="1767027"/>
    <lineage>
        <taxon>Bacteria</taxon>
        <taxon>Pseudomonadati</taxon>
        <taxon>Bacteroidota</taxon>
        <taxon>Flavobacteriia</taxon>
        <taxon>Flavobacteriales</taxon>
        <taxon>Flavobacteriaceae</taxon>
        <taxon>Flavobacterium</taxon>
    </lineage>
</organism>
<protein>
    <submittedName>
        <fullName evidence="1">Uncharacterized protein</fullName>
    </submittedName>
</protein>
<keyword evidence="2" id="KW-1185">Reference proteome</keyword>
<accession>A0ABQ1JFC6</accession>
<gene>
    <name evidence="1" type="ORF">GCM10007424_03890</name>
</gene>
<dbReference type="RefSeq" id="WP_188619540.1">
    <property type="nucleotide sequence ID" value="NZ_BMJE01000001.1"/>
</dbReference>
<comment type="caution">
    <text evidence="1">The sequence shown here is derived from an EMBL/GenBank/DDBJ whole genome shotgun (WGS) entry which is preliminary data.</text>
</comment>
<sequence length="92" mass="10970">MTDYDKLEKELHKDCEELSKDFVKQYNENYISAGGAKLDAFIYEMQQEFNNTAIKFLQQRHLLHNKEAKKRTLNITKHYAKNCVEHFSKVTK</sequence>
<dbReference type="EMBL" id="BMJE01000001">
    <property type="protein sequence ID" value="GGB67113.1"/>
    <property type="molecule type" value="Genomic_DNA"/>
</dbReference>
<name>A0ABQ1JFC6_9FLAO</name>
<dbReference type="Proteomes" id="UP000615760">
    <property type="component" value="Unassembled WGS sequence"/>
</dbReference>